<dbReference type="InterPro" id="IPR004090">
    <property type="entry name" value="Chemotax_Me-accpt_rcpt"/>
</dbReference>
<protein>
    <submittedName>
        <fullName evidence="11">HAMP domain-containing protein</fullName>
    </submittedName>
</protein>
<evidence type="ECO:0000256" key="4">
    <source>
        <dbReference type="ARBA" id="ARBA00023136"/>
    </source>
</evidence>
<dbReference type="PROSITE" id="PS50885">
    <property type="entry name" value="HAMP"/>
    <property type="match status" value="1"/>
</dbReference>
<dbReference type="Pfam" id="PF00672">
    <property type="entry name" value="HAMP"/>
    <property type="match status" value="1"/>
</dbReference>
<evidence type="ECO:0000313" key="11">
    <source>
        <dbReference type="EMBL" id="MZI95609.1"/>
    </source>
</evidence>
<evidence type="ECO:0000256" key="1">
    <source>
        <dbReference type="ARBA" id="ARBA00004141"/>
    </source>
</evidence>
<dbReference type="FunFam" id="1.10.287.950:FF:000001">
    <property type="entry name" value="Methyl-accepting chemotaxis sensory transducer"/>
    <property type="match status" value="1"/>
</dbReference>
<dbReference type="Gene3D" id="6.10.340.10">
    <property type="match status" value="1"/>
</dbReference>
<dbReference type="Pfam" id="PF00015">
    <property type="entry name" value="MCPsignal"/>
    <property type="match status" value="1"/>
</dbReference>
<keyword evidence="12" id="KW-1185">Reference proteome</keyword>
<dbReference type="Gene3D" id="1.10.287.950">
    <property type="entry name" value="Methyl-accepting chemotaxis protein"/>
    <property type="match status" value="1"/>
</dbReference>
<dbReference type="AlphaFoldDB" id="A0A7X4LP78"/>
<dbReference type="Proteomes" id="UP000462621">
    <property type="component" value="Unassembled WGS sequence"/>
</dbReference>
<dbReference type="GO" id="GO:0006935">
    <property type="term" value="P:chemotaxis"/>
    <property type="evidence" value="ECO:0007669"/>
    <property type="project" value="InterPro"/>
</dbReference>
<dbReference type="CDD" id="cd06225">
    <property type="entry name" value="HAMP"/>
    <property type="match status" value="1"/>
</dbReference>
<feature type="domain" description="HAMP" evidence="10">
    <location>
        <begin position="337"/>
        <end position="391"/>
    </location>
</feature>
<keyword evidence="3 8" id="KW-1133">Transmembrane helix</keyword>
<dbReference type="GO" id="GO:0004888">
    <property type="term" value="F:transmembrane signaling receptor activity"/>
    <property type="evidence" value="ECO:0007669"/>
    <property type="project" value="InterPro"/>
</dbReference>
<dbReference type="GO" id="GO:0007165">
    <property type="term" value="P:signal transduction"/>
    <property type="evidence" value="ECO:0007669"/>
    <property type="project" value="UniProtKB-KW"/>
</dbReference>
<evidence type="ECO:0000256" key="7">
    <source>
        <dbReference type="PROSITE-ProRule" id="PRU00284"/>
    </source>
</evidence>
<dbReference type="PROSITE" id="PS50111">
    <property type="entry name" value="CHEMOTAXIS_TRANSDUC_2"/>
    <property type="match status" value="1"/>
</dbReference>
<keyword evidence="5 7" id="KW-0807">Transducer</keyword>
<comment type="caution">
    <text evidence="11">The sequence shown here is derived from an EMBL/GenBank/DDBJ whole genome shotgun (WGS) entry which is preliminary data.</text>
</comment>
<feature type="transmembrane region" description="Helical" evidence="8">
    <location>
        <begin position="316"/>
        <end position="335"/>
    </location>
</feature>
<evidence type="ECO:0000259" key="10">
    <source>
        <dbReference type="PROSITE" id="PS50885"/>
    </source>
</evidence>
<organism evidence="11 12">
    <name type="scientific">Vibrio eleionomae</name>
    <dbReference type="NCBI Taxonomy" id="2653505"/>
    <lineage>
        <taxon>Bacteria</taxon>
        <taxon>Pseudomonadati</taxon>
        <taxon>Pseudomonadota</taxon>
        <taxon>Gammaproteobacteria</taxon>
        <taxon>Vibrionales</taxon>
        <taxon>Vibrionaceae</taxon>
        <taxon>Vibrio</taxon>
    </lineage>
</organism>
<evidence type="ECO:0000256" key="6">
    <source>
        <dbReference type="ARBA" id="ARBA00029447"/>
    </source>
</evidence>
<evidence type="ECO:0000259" key="9">
    <source>
        <dbReference type="PROSITE" id="PS50111"/>
    </source>
</evidence>
<proteinExistence type="inferred from homology"/>
<gene>
    <name evidence="11" type="ORF">F9817_20725</name>
</gene>
<dbReference type="SUPFAM" id="SSF58104">
    <property type="entry name" value="Methyl-accepting chemotaxis protein (MCP) signaling domain"/>
    <property type="match status" value="1"/>
</dbReference>
<dbReference type="SMART" id="SM00283">
    <property type="entry name" value="MA"/>
    <property type="match status" value="1"/>
</dbReference>
<dbReference type="SMART" id="SM00304">
    <property type="entry name" value="HAMP"/>
    <property type="match status" value="1"/>
</dbReference>
<dbReference type="PANTHER" id="PTHR32089:SF119">
    <property type="entry name" value="METHYL-ACCEPTING CHEMOTAXIS PROTEIN CTPL"/>
    <property type="match status" value="1"/>
</dbReference>
<dbReference type="GO" id="GO:0016020">
    <property type="term" value="C:membrane"/>
    <property type="evidence" value="ECO:0007669"/>
    <property type="project" value="UniProtKB-SubCell"/>
</dbReference>
<accession>A0A7X4LP78</accession>
<comment type="subcellular location">
    <subcellularLocation>
        <location evidence="1">Membrane</location>
        <topology evidence="1">Multi-pass membrane protein</topology>
    </subcellularLocation>
</comment>
<dbReference type="PANTHER" id="PTHR32089">
    <property type="entry name" value="METHYL-ACCEPTING CHEMOTAXIS PROTEIN MCPB"/>
    <property type="match status" value="1"/>
</dbReference>
<dbReference type="InterPro" id="IPR003660">
    <property type="entry name" value="HAMP_dom"/>
</dbReference>
<evidence type="ECO:0000256" key="3">
    <source>
        <dbReference type="ARBA" id="ARBA00022989"/>
    </source>
</evidence>
<dbReference type="InterPro" id="IPR004089">
    <property type="entry name" value="MCPsignal_dom"/>
</dbReference>
<dbReference type="EMBL" id="WEKT01000063">
    <property type="protein sequence ID" value="MZI95609.1"/>
    <property type="molecule type" value="Genomic_DNA"/>
</dbReference>
<dbReference type="PRINTS" id="PR00260">
    <property type="entry name" value="CHEMTRNSDUCR"/>
</dbReference>
<name>A0A7X4LP78_9VIBR</name>
<keyword evidence="2 8" id="KW-0812">Transmembrane</keyword>
<evidence type="ECO:0000256" key="8">
    <source>
        <dbReference type="SAM" id="Phobius"/>
    </source>
</evidence>
<evidence type="ECO:0000256" key="2">
    <source>
        <dbReference type="ARBA" id="ARBA00022692"/>
    </source>
</evidence>
<evidence type="ECO:0000313" key="12">
    <source>
        <dbReference type="Proteomes" id="UP000462621"/>
    </source>
</evidence>
<comment type="similarity">
    <text evidence="6">Belongs to the methyl-accepting chemotaxis (MCP) protein family.</text>
</comment>
<dbReference type="CDD" id="cd11386">
    <property type="entry name" value="MCP_signal"/>
    <property type="match status" value="1"/>
</dbReference>
<evidence type="ECO:0000256" key="5">
    <source>
        <dbReference type="ARBA" id="ARBA00023224"/>
    </source>
</evidence>
<reference evidence="11 12" key="1">
    <citation type="submission" date="2019-10" db="EMBL/GenBank/DDBJ databases">
        <title>Vibrio sp. nov. isolated from a shrimp pond.</title>
        <authorList>
            <person name="Gomez-Gil B."/>
            <person name="Enciso-Ibarra J."/>
            <person name="Enciso-Ibarra K."/>
            <person name="Bolan-Mejia C."/>
        </authorList>
    </citation>
    <scope>NUCLEOTIDE SEQUENCE [LARGE SCALE GENOMIC DNA]</scope>
    <source>
        <strain evidence="11 12">CAIM 722</strain>
    </source>
</reference>
<keyword evidence="4 8" id="KW-0472">Membrane</keyword>
<feature type="domain" description="Methyl-accepting transducer" evidence="9">
    <location>
        <begin position="396"/>
        <end position="632"/>
    </location>
</feature>
<sequence length="668" mass="74940">MMLPILLLGIVLLGIFAFMQIMVKYEAKAMEKQTQSYFEAIAVVLNADRDIYQARLAQAEMLTDYGDKASQQKDFDENAKQVYDRFQKFREYLKDEPELLTPFQNFDQLYADWMKSSKNITTSYKAKLVVDNKLQALDKDFYTLRDMLDTIEAELRKEVTTWTDEQATQEHLQLYLNAIAKILNADRDMYQARLAEQKILAGLGDYAQNKKDFEENTLQTLNRFQGYLTLMENEPNFVQPYQRFIPLFAEWFKTSLSMLESDDVKQMTSHQDILAQADKNFSLIRDVLDQAGEMVRTHGRKMEQEIAQDIAHYQKIAIVIIVAGFIAAFLMGYLIPKSITKNVTDISQRIKEISEGDGDLTARINSKSKDELGDLAHEFDGFLTKLQSIMRVIQDKSSALGSSTEQLDQVANTVNRITHVLVDSCNSIVSAASEMSMSNEQMSSVAHNTSSESGKAADHIEQGRGVVGSSHRTIDSLVDNIDITMTKAEELEKDSQSISSVLEVIRGIAEQTNLLALNAAIEAARAGEYGRGFAVVADEVRTLATQTGESTNQIETMINQLTDSVNEAFNAIKMSKNNATEAVSNFDSVIAVFDALNASFNTVHELSEQTAQATNEQSTVSQEISQNLVSMKEQTDGVDQASQEIRSQFNSLNALYQELDAQVSQFKV</sequence>